<dbReference type="AlphaFoldDB" id="A0A7W6JFS2"/>
<evidence type="ECO:0000256" key="1">
    <source>
        <dbReference type="SAM" id="SignalP"/>
    </source>
</evidence>
<name>A0A7W6JFS2_9CAUL</name>
<organism evidence="2 3">
    <name type="scientific">Brevundimonas lenta</name>
    <dbReference type="NCBI Taxonomy" id="424796"/>
    <lineage>
        <taxon>Bacteria</taxon>
        <taxon>Pseudomonadati</taxon>
        <taxon>Pseudomonadota</taxon>
        <taxon>Alphaproteobacteria</taxon>
        <taxon>Caulobacterales</taxon>
        <taxon>Caulobacteraceae</taxon>
        <taxon>Brevundimonas</taxon>
    </lineage>
</organism>
<keyword evidence="3" id="KW-1185">Reference proteome</keyword>
<feature type="chain" id="PRO_5031385431" description="DUF4410 domain-containing protein" evidence="1">
    <location>
        <begin position="23"/>
        <end position="159"/>
    </location>
</feature>
<dbReference type="Proteomes" id="UP000529946">
    <property type="component" value="Unassembled WGS sequence"/>
</dbReference>
<evidence type="ECO:0008006" key="4">
    <source>
        <dbReference type="Google" id="ProtNLM"/>
    </source>
</evidence>
<sequence length="159" mass="16116">MKSIIPALAGLLMLGGCVSAGASGAVSPLANDVRDNARITVVSLSSAPDNVSAEFKETFEGAVRGQLGKCATGSQALTLEVTLDGFTAPNLIAAYMVPMASKVSGVARLRDAGGAVVGEYRIERSLTMGGTFGVAAAANAEVNMSNAFGEELCKQAFKA</sequence>
<keyword evidence="1" id="KW-0732">Signal</keyword>
<reference evidence="2 3" key="1">
    <citation type="submission" date="2020-08" db="EMBL/GenBank/DDBJ databases">
        <title>Genomic Encyclopedia of Type Strains, Phase IV (KMG-IV): sequencing the most valuable type-strain genomes for metagenomic binning, comparative biology and taxonomic classification.</title>
        <authorList>
            <person name="Goeker M."/>
        </authorList>
    </citation>
    <scope>NUCLEOTIDE SEQUENCE [LARGE SCALE GENOMIC DNA]</scope>
    <source>
        <strain evidence="2 3">DSM 23960</strain>
    </source>
</reference>
<accession>A0A7W6JFS2</accession>
<evidence type="ECO:0000313" key="2">
    <source>
        <dbReference type="EMBL" id="MBB4084344.1"/>
    </source>
</evidence>
<gene>
    <name evidence="2" type="ORF">GGR12_003232</name>
</gene>
<dbReference type="PROSITE" id="PS51257">
    <property type="entry name" value="PROKAR_LIPOPROTEIN"/>
    <property type="match status" value="1"/>
</dbReference>
<feature type="signal peptide" evidence="1">
    <location>
        <begin position="1"/>
        <end position="22"/>
    </location>
</feature>
<evidence type="ECO:0000313" key="3">
    <source>
        <dbReference type="Proteomes" id="UP000529946"/>
    </source>
</evidence>
<dbReference type="EMBL" id="JACIDM010000003">
    <property type="protein sequence ID" value="MBB4084344.1"/>
    <property type="molecule type" value="Genomic_DNA"/>
</dbReference>
<dbReference type="RefSeq" id="WP_183205673.1">
    <property type="nucleotide sequence ID" value="NZ_BAAAER010000003.1"/>
</dbReference>
<comment type="caution">
    <text evidence="2">The sequence shown here is derived from an EMBL/GenBank/DDBJ whole genome shotgun (WGS) entry which is preliminary data.</text>
</comment>
<proteinExistence type="predicted"/>
<protein>
    <recommendedName>
        <fullName evidence="4">DUF4410 domain-containing protein</fullName>
    </recommendedName>
</protein>